<reference evidence="13 14" key="1">
    <citation type="submission" date="2018-06" db="EMBL/GenBank/DDBJ databases">
        <title>Freshwater and sediment microbial communities from various areas in North America, analyzing microbe dynamics in response to fracking.</title>
        <authorList>
            <person name="Lamendella R."/>
        </authorList>
    </citation>
    <scope>NUCLEOTIDE SEQUENCE [LARGE SCALE GENOMIC DNA]</scope>
    <source>
        <strain evidence="13 14">14_TX</strain>
    </source>
</reference>
<dbReference type="Pfam" id="PF00082">
    <property type="entry name" value="Peptidase_S8"/>
    <property type="match status" value="1"/>
</dbReference>
<dbReference type="InterPro" id="IPR041469">
    <property type="entry name" value="Subtilisin-like_FN3"/>
</dbReference>
<dbReference type="InterPro" id="IPR003137">
    <property type="entry name" value="PA_domain"/>
</dbReference>
<sequence length="1276" mass="132301">MNRKQKQVRAFSMIATFLMIFSLIAPGLAGAETSGNNSASAERGAVEVTTAASGSTDQARTKARKKGTYLIQMALDPVVTYDGGVKGLKPTRPHKGSKMNPAAQEVEDYAEHLRGRQRAALTKVNGGSPIYNYVYTYNGFTAQLTGDQATKLAEQPEVLAVHEDVLHEINTASTPSFLGLDDEDGLWEHLGGPNGGRKVPGAGEDIVIGVIDSGIWPEASSFSDRDENGKRTYLGRPKDSRGTCASAETVGDDSWDANLCNSKLVTAQYFNAGWGGNDVLKETRPWEFLSPRDYNGHGTHTASTAAGNHGVDVTGPAEVFGEISGIAPRARIAAYKALWSTEDGSTANGYTSDLLAAIESAVADGVDVINYSVSGTSTDFLDPVEVAFLNAANVGVFVSASAGNSGPSTSTVAHPSPWVTTVAAGTHNRVTTGTVTLGNGKSYTGASAAASAVGPVPLISGRDAALDGANKNLAARCYADIDNGGKPVLDPAKVEGNIVLCERGGSTARINKSLAVADAGGVGMILVNAYENTLNSDFHAVPTLHLADSALAELKAYAATNGATATISAARIEDGAEAPYIAEFSSRGPLVAGGGDVLKPDLIAPGQDILAAVAPPGQGGMEYNLMSGTSMSAPHVAGLAALLRDLHPDWSPMMIKSALMTTGSNVLDGDANDPSVTFGQGAGHVQPNDATDPGLVYESNAEDWLAFLCGSTQGVDEAVCDNLKQSGHSLDPSDMNTPSIAIGLLDGTQTVTRTVTNVGETKATYTASVTGLKGVDVKVEPSTLTIEPGKSASFSVTFTLTDAEEFTYNGGQLSWADGTHTVRSPIVLRARQAGDEEWAARYDGERGQFGTSKDSGEELLLHPEGKRVYMNGTSAPPVAGGLVTDILTAAYDPDSGEELWSVQWDGSEGGSDEPGGFGMSPDGDTLYIAGTSGGDAVLMALNGATGEELWQVRQDGPGAASDVLKDIVVSPDGSTLYVTGYSNMGGTQLDYATAAYDAATGAQRWLSYYDDEVEGTDDARAIAVSADGGTVVITGQSAGEGTGLTDWGTVAYDAATGKQIWDVLHNGSQGRIDVADSVAIVGDTVIVAGAVSNLNAQTDWHTVGYDLATGEQRWVSEYGGSGTDVPRAVAPTPDASTVVVTGNVDGTNMDYATIAYDVATGEELWVSVHNGTANGLDIAWDVTVTEDGTRAVVTGESTDTATRSDYFTIAYDLENGEKVWSAAYDATAAPDGASAVAVDARKRVFVTGSSNSSLDKEFGLDSNFDAATVAYLEPLE</sequence>
<dbReference type="CDD" id="cd02120">
    <property type="entry name" value="PA_subtilisin_like"/>
    <property type="match status" value="1"/>
</dbReference>
<dbReference type="InterPro" id="IPR000209">
    <property type="entry name" value="Peptidase_S8/S53_dom"/>
</dbReference>
<evidence type="ECO:0000256" key="2">
    <source>
        <dbReference type="ARBA" id="ARBA00022670"/>
    </source>
</evidence>
<dbReference type="Gene3D" id="3.40.50.200">
    <property type="entry name" value="Peptidase S8/S53 domain"/>
    <property type="match status" value="1"/>
</dbReference>
<dbReference type="InterPro" id="IPR018391">
    <property type="entry name" value="PQQ_b-propeller_rpt"/>
</dbReference>
<dbReference type="RefSeq" id="WP_113885193.1">
    <property type="nucleotide sequence ID" value="NZ_QNSF01000018.1"/>
</dbReference>
<organism evidence="13 14">
    <name type="scientific">Cytobacillus firmus</name>
    <name type="common">Bacillus firmus</name>
    <dbReference type="NCBI Taxonomy" id="1399"/>
    <lineage>
        <taxon>Bacteria</taxon>
        <taxon>Bacillati</taxon>
        <taxon>Bacillota</taxon>
        <taxon>Bacilli</taxon>
        <taxon>Bacillales</taxon>
        <taxon>Bacillaceae</taxon>
        <taxon>Cytobacillus</taxon>
    </lineage>
</organism>
<dbReference type="OrthoDB" id="9798386at2"/>
<evidence type="ECO:0000256" key="5">
    <source>
        <dbReference type="PIRSR" id="PIRSR615500-1"/>
    </source>
</evidence>
<evidence type="ECO:0000259" key="11">
    <source>
        <dbReference type="Pfam" id="PF13360"/>
    </source>
</evidence>
<dbReference type="EMBL" id="QNSF01000018">
    <property type="protein sequence ID" value="RBP87598.1"/>
    <property type="molecule type" value="Genomic_DNA"/>
</dbReference>
<dbReference type="InterPro" id="IPR002372">
    <property type="entry name" value="PQQ_rpt_dom"/>
</dbReference>
<evidence type="ECO:0000256" key="6">
    <source>
        <dbReference type="PROSITE-ProRule" id="PRU01240"/>
    </source>
</evidence>
<dbReference type="Gene3D" id="2.60.40.2310">
    <property type="match status" value="1"/>
</dbReference>
<proteinExistence type="inferred from homology"/>
<evidence type="ECO:0000259" key="12">
    <source>
        <dbReference type="Pfam" id="PF17766"/>
    </source>
</evidence>
<keyword evidence="7" id="KW-0732">Signal</keyword>
<feature type="active site" description="Charge relay system" evidence="5 6">
    <location>
        <position position="297"/>
    </location>
</feature>
<dbReference type="Pfam" id="PF05922">
    <property type="entry name" value="Inhibitor_I9"/>
    <property type="match status" value="1"/>
</dbReference>
<dbReference type="Gene3D" id="3.50.30.30">
    <property type="match status" value="1"/>
</dbReference>
<feature type="domain" description="Pyrrolo-quinoline quinone repeat" evidence="11">
    <location>
        <begin position="889"/>
        <end position="1044"/>
    </location>
</feature>
<feature type="domain" description="Peptidase S8/S53" evidence="8">
    <location>
        <begin position="203"/>
        <end position="683"/>
    </location>
</feature>
<comment type="caution">
    <text evidence="13">The sequence shown here is derived from an EMBL/GenBank/DDBJ whole genome shotgun (WGS) entry which is preliminary data.</text>
</comment>
<dbReference type="Gene3D" id="2.130.10.10">
    <property type="entry name" value="YVTN repeat-like/Quinoprotein amine dehydrogenase"/>
    <property type="match status" value="1"/>
</dbReference>
<dbReference type="SUPFAM" id="SSF50998">
    <property type="entry name" value="Quinoprotein alcohol dehydrogenase-like"/>
    <property type="match status" value="1"/>
</dbReference>
<evidence type="ECO:0000256" key="7">
    <source>
        <dbReference type="SAM" id="SignalP"/>
    </source>
</evidence>
<dbReference type="PROSITE" id="PS51892">
    <property type="entry name" value="SUBTILASE"/>
    <property type="match status" value="1"/>
</dbReference>
<dbReference type="PROSITE" id="PS00138">
    <property type="entry name" value="SUBTILASE_SER"/>
    <property type="match status" value="1"/>
</dbReference>
<evidence type="ECO:0000256" key="3">
    <source>
        <dbReference type="ARBA" id="ARBA00022801"/>
    </source>
</evidence>
<dbReference type="SMART" id="SM00564">
    <property type="entry name" value="PQQ"/>
    <property type="match status" value="5"/>
</dbReference>
<feature type="domain" description="Inhibitor I9" evidence="10">
    <location>
        <begin position="101"/>
        <end position="165"/>
    </location>
</feature>
<evidence type="ECO:0000259" key="10">
    <source>
        <dbReference type="Pfam" id="PF05922"/>
    </source>
</evidence>
<dbReference type="InterPro" id="IPR045051">
    <property type="entry name" value="SBT"/>
</dbReference>
<keyword evidence="4 6" id="KW-0720">Serine protease</keyword>
<dbReference type="Pfam" id="PF13360">
    <property type="entry name" value="PQQ_2"/>
    <property type="match status" value="1"/>
</dbReference>
<dbReference type="SUPFAM" id="SSF52743">
    <property type="entry name" value="Subtilisin-like"/>
    <property type="match status" value="1"/>
</dbReference>
<dbReference type="Gene3D" id="3.30.70.80">
    <property type="entry name" value="Peptidase S8 propeptide/proteinase inhibitor I9"/>
    <property type="match status" value="1"/>
</dbReference>
<dbReference type="Pfam" id="PF17766">
    <property type="entry name" value="fn3_6"/>
    <property type="match status" value="1"/>
</dbReference>
<dbReference type="InterPro" id="IPR023828">
    <property type="entry name" value="Peptidase_S8_Ser-AS"/>
</dbReference>
<dbReference type="GO" id="GO:0004252">
    <property type="term" value="F:serine-type endopeptidase activity"/>
    <property type="evidence" value="ECO:0007669"/>
    <property type="project" value="UniProtKB-UniRule"/>
</dbReference>
<dbReference type="Proteomes" id="UP000252731">
    <property type="component" value="Unassembled WGS sequence"/>
</dbReference>
<evidence type="ECO:0000313" key="13">
    <source>
        <dbReference type="EMBL" id="RBP87598.1"/>
    </source>
</evidence>
<dbReference type="AlphaFoldDB" id="A0A366JJP8"/>
<feature type="active site" description="Charge relay system" evidence="5 6">
    <location>
        <position position="212"/>
    </location>
</feature>
<dbReference type="InterPro" id="IPR036852">
    <property type="entry name" value="Peptidase_S8/S53_dom_sf"/>
</dbReference>
<protein>
    <submittedName>
        <fullName evidence="13">Outer membrane protein assembly factor BamB</fullName>
    </submittedName>
</protein>
<evidence type="ECO:0000259" key="9">
    <source>
        <dbReference type="Pfam" id="PF02225"/>
    </source>
</evidence>
<dbReference type="PRINTS" id="PR00723">
    <property type="entry name" value="SUBTILISIN"/>
</dbReference>
<gene>
    <name evidence="13" type="ORF">DFO70_11820</name>
</gene>
<dbReference type="InterPro" id="IPR015943">
    <property type="entry name" value="WD40/YVTN_repeat-like_dom_sf"/>
</dbReference>
<feature type="domain" description="PA" evidence="9">
    <location>
        <begin position="485"/>
        <end position="550"/>
    </location>
</feature>
<feature type="signal peptide" evidence="7">
    <location>
        <begin position="1"/>
        <end position="31"/>
    </location>
</feature>
<feature type="active site" description="Charge relay system" evidence="5 6">
    <location>
        <position position="630"/>
    </location>
</feature>
<dbReference type="InterPro" id="IPR037045">
    <property type="entry name" value="S8pro/Inhibitor_I9_sf"/>
</dbReference>
<name>A0A366JJP8_CYTFI</name>
<comment type="similarity">
    <text evidence="1 6">Belongs to the peptidase S8 family.</text>
</comment>
<evidence type="ECO:0000259" key="8">
    <source>
        <dbReference type="Pfam" id="PF00082"/>
    </source>
</evidence>
<feature type="chain" id="PRO_5016910322" evidence="7">
    <location>
        <begin position="32"/>
        <end position="1276"/>
    </location>
</feature>
<feature type="domain" description="Subtilisin-like protease fibronectin type-III" evidence="12">
    <location>
        <begin position="734"/>
        <end position="827"/>
    </location>
</feature>
<dbReference type="CDD" id="cd04852">
    <property type="entry name" value="Peptidases_S8_3"/>
    <property type="match status" value="1"/>
</dbReference>
<dbReference type="Pfam" id="PF02225">
    <property type="entry name" value="PA"/>
    <property type="match status" value="1"/>
</dbReference>
<keyword evidence="2 6" id="KW-0645">Protease</keyword>
<dbReference type="PANTHER" id="PTHR10795">
    <property type="entry name" value="PROPROTEIN CONVERTASE SUBTILISIN/KEXIN"/>
    <property type="match status" value="1"/>
</dbReference>
<dbReference type="InterPro" id="IPR015500">
    <property type="entry name" value="Peptidase_S8_subtilisin-rel"/>
</dbReference>
<dbReference type="InterPro" id="IPR034197">
    <property type="entry name" value="Peptidases_S8_3"/>
</dbReference>
<dbReference type="Gene3D" id="2.40.10.480">
    <property type="match status" value="1"/>
</dbReference>
<dbReference type="InterPro" id="IPR011047">
    <property type="entry name" value="Quinoprotein_ADH-like_sf"/>
</dbReference>
<accession>A0A366JJP8</accession>
<evidence type="ECO:0000256" key="4">
    <source>
        <dbReference type="ARBA" id="ARBA00022825"/>
    </source>
</evidence>
<evidence type="ECO:0000256" key="1">
    <source>
        <dbReference type="ARBA" id="ARBA00011073"/>
    </source>
</evidence>
<dbReference type="GO" id="GO:0006508">
    <property type="term" value="P:proteolysis"/>
    <property type="evidence" value="ECO:0007669"/>
    <property type="project" value="UniProtKB-KW"/>
</dbReference>
<keyword evidence="14" id="KW-1185">Reference proteome</keyword>
<keyword evidence="3 6" id="KW-0378">Hydrolase</keyword>
<evidence type="ECO:0000313" key="14">
    <source>
        <dbReference type="Proteomes" id="UP000252731"/>
    </source>
</evidence>
<dbReference type="InterPro" id="IPR010259">
    <property type="entry name" value="S8pro/Inhibitor_I9"/>
</dbReference>